<protein>
    <submittedName>
        <fullName evidence="3 4">Hydantoinase/oxoprolinase</fullName>
    </submittedName>
    <submittedName>
        <fullName evidence="5">N-methylhydantoinase A/oxoprolinase/acetone carboxylase, beta subunit</fullName>
    </submittedName>
</protein>
<proteinExistence type="predicted"/>
<dbReference type="GO" id="GO:0017168">
    <property type="term" value="F:5-oxoprolinase (ATP-hydrolyzing) activity"/>
    <property type="evidence" value="ECO:0007669"/>
    <property type="project" value="TreeGrafter"/>
</dbReference>
<reference evidence="3 6" key="1">
    <citation type="submission" date="2014-12" db="EMBL/GenBank/DDBJ databases">
        <title>The genome sequence of Methanohalophilus portucalensis strain FDF1.</title>
        <authorList>
            <person name="Lai M.-C."/>
            <person name="Lai S.-J."/>
        </authorList>
    </citation>
    <scope>NUCLEOTIDE SEQUENCE [LARGE SCALE GENOMIC DNA]</scope>
    <source>
        <strain evidence="3 6">FDF-1</strain>
    </source>
</reference>
<dbReference type="Proteomes" id="UP000193969">
    <property type="component" value="Unassembled WGS sequence"/>
</dbReference>
<dbReference type="EMBL" id="JWTK01000002">
    <property type="protein sequence ID" value="OJH49654.1"/>
    <property type="molecule type" value="Genomic_DNA"/>
</dbReference>
<feature type="domain" description="Hydantoinase/oxoprolinase N-terminal" evidence="2">
    <location>
        <begin position="5"/>
        <end position="159"/>
    </location>
</feature>
<dbReference type="EMBL" id="RJJH01000001">
    <property type="protein sequence ID" value="RNI13506.1"/>
    <property type="molecule type" value="Genomic_DNA"/>
</dbReference>
<dbReference type="Proteomes" id="UP000278252">
    <property type="component" value="Unassembled WGS sequence"/>
</dbReference>
<dbReference type="OrthoDB" id="8261at2157"/>
<dbReference type="InterPro" id="IPR043129">
    <property type="entry name" value="ATPase_NBD"/>
</dbReference>
<evidence type="ECO:0000313" key="4">
    <source>
        <dbReference type="EMBL" id="RNI13506.1"/>
    </source>
</evidence>
<dbReference type="PANTHER" id="PTHR11365:SF2">
    <property type="entry name" value="5-OXOPROLINASE"/>
    <property type="match status" value="1"/>
</dbReference>
<dbReference type="SUPFAM" id="SSF53067">
    <property type="entry name" value="Actin-like ATPase domain"/>
    <property type="match status" value="1"/>
</dbReference>
<accession>A0A1L9C579</accession>
<dbReference type="InterPro" id="IPR045079">
    <property type="entry name" value="Oxoprolinase-like"/>
</dbReference>
<dbReference type="EMBL" id="FXBN01000001">
    <property type="protein sequence ID" value="SMH34792.1"/>
    <property type="molecule type" value="Genomic_DNA"/>
</dbReference>
<name>A0A1L9C579_9EURY</name>
<dbReference type="Pfam" id="PF05378">
    <property type="entry name" value="Hydant_A_N"/>
    <property type="match status" value="1"/>
</dbReference>
<evidence type="ECO:0000313" key="5">
    <source>
        <dbReference type="EMBL" id="SMH34792.1"/>
    </source>
</evidence>
<evidence type="ECO:0000313" key="7">
    <source>
        <dbReference type="Proteomes" id="UP000193969"/>
    </source>
</evidence>
<dbReference type="Pfam" id="PF01968">
    <property type="entry name" value="Hydantoinase_A"/>
    <property type="match status" value="1"/>
</dbReference>
<dbReference type="GO" id="GO:0006749">
    <property type="term" value="P:glutathione metabolic process"/>
    <property type="evidence" value="ECO:0007669"/>
    <property type="project" value="TreeGrafter"/>
</dbReference>
<reference evidence="4 8" key="4">
    <citation type="submission" date="2018-10" db="EMBL/GenBank/DDBJ databases">
        <title>Cultivation of a novel Methanohalophilus strain from Kebrit Deep of the Red Sea and a genomic comparison of members of the genus Methanohalophilus.</title>
        <authorList>
            <person name="Guan Y."/>
            <person name="Ngugi D.K."/>
            <person name="Stingl U."/>
        </authorList>
    </citation>
    <scope>NUCLEOTIDE SEQUENCE [LARGE SCALE GENOMIC DNA]</scope>
    <source>
        <strain evidence="4 8">DSM 7471</strain>
    </source>
</reference>
<reference evidence="5" key="3">
    <citation type="submission" date="2017-04" db="EMBL/GenBank/DDBJ databases">
        <authorList>
            <person name="Afonso C.L."/>
            <person name="Miller P.J."/>
            <person name="Scott M.A."/>
            <person name="Spackman E."/>
            <person name="Goraichik I."/>
            <person name="Dimitrov K.M."/>
            <person name="Suarez D.L."/>
            <person name="Swayne D.E."/>
        </authorList>
    </citation>
    <scope>NUCLEOTIDE SEQUENCE [LARGE SCALE GENOMIC DNA]</scope>
    <source>
        <strain evidence="5">FDF-1</strain>
    </source>
</reference>
<dbReference type="GO" id="GO:0005829">
    <property type="term" value="C:cytosol"/>
    <property type="evidence" value="ECO:0007669"/>
    <property type="project" value="TreeGrafter"/>
</dbReference>
<dbReference type="RefSeq" id="WP_072358628.1">
    <property type="nucleotide sequence ID" value="NZ_FXBN01000001.1"/>
</dbReference>
<dbReference type="InterPro" id="IPR002821">
    <property type="entry name" value="Hydantoinase_A"/>
</dbReference>
<gene>
    <name evidence="4" type="ORF">EFE41_02700</name>
    <name evidence="3" type="ORF">MPF_0442</name>
    <name evidence="5" type="ORF">SAMN06264941_0896</name>
</gene>
<feature type="domain" description="Hydantoinase A/oxoprolinase" evidence="1">
    <location>
        <begin position="179"/>
        <end position="320"/>
    </location>
</feature>
<dbReference type="InterPro" id="IPR008040">
    <property type="entry name" value="Hydant_A_N"/>
</dbReference>
<evidence type="ECO:0000313" key="8">
    <source>
        <dbReference type="Proteomes" id="UP000278252"/>
    </source>
</evidence>
<evidence type="ECO:0000313" key="3">
    <source>
        <dbReference type="EMBL" id="OJH49654.1"/>
    </source>
</evidence>
<sequence>MVYSLGIDAGGTYTDSVLLDDDTDSILDSNKALTTYPDPLDGIKNSIDGLDQEKLKKVKIVSVSTTLSTNTILEGTGFPVGLFLIGNYDLKEKLPTPHYVKVAGGHTYNGAEKEPLDEEGVRDFAVKIKDKVAAFAISSFFSIRNPDHEIRAKQIIREATGLPVVCAHELSQDLGAFERATTAFFNAQLLPITERFMSTVEKDVNSRGISPKIFMLKCDGSVIGIKSALEKPIESIFSGPAGSLVGASFLTGNDSCAVIDVGGTSTDISVIKDGVPEMSEMGAVVGGWKTRVKAIKMETSAMGGDSHIWVKDGKLNIGPRRVIPLCRAADLYPDFLELLKINPMPTKTLIGMNFQPTTFFTRTEYEAMGLNDLEQELLDSISSSPTSLRELRSRMGRYPSTRILDSLIQKRLVQCIGFTPTDALHVLSDYTARNVEAAEVGAEYLGSLCKRTGEEFARYVKETFAKNMASDLISFFLEGIPREEVRKIFDIDCPTKFKVDIPVVLIGGPVVAYKDILGSILDAEIIVPKYSDVGNATGALAAKGVRRVDFLIRPASMAAPDWEFYVFSEKGRQSFYEYNDAISYARETGQSMIMQYMEDAGLDPDHVEIDVKKDEIVPEGWNFPMETKIRVMGVGTRLIDEEA</sequence>
<dbReference type="Proteomes" id="UP000185713">
    <property type="component" value="Unassembled WGS sequence"/>
</dbReference>
<reference evidence="7" key="2">
    <citation type="submission" date="2017-04" db="EMBL/GenBank/DDBJ databases">
        <authorList>
            <person name="Varghese N."/>
            <person name="Submissions S."/>
        </authorList>
    </citation>
    <scope>NUCLEOTIDE SEQUENCE [LARGE SCALE GENOMIC DNA]</scope>
    <source>
        <strain evidence="7">FDF-1</strain>
    </source>
</reference>
<dbReference type="STRING" id="523843.SAMN06264941_0896"/>
<dbReference type="AlphaFoldDB" id="A0A1L9C579"/>
<dbReference type="PANTHER" id="PTHR11365">
    <property type="entry name" value="5-OXOPROLINASE RELATED"/>
    <property type="match status" value="1"/>
</dbReference>
<organism evidence="3 6">
    <name type="scientific">Methanohalophilus portucalensis FDF-1</name>
    <dbReference type="NCBI Taxonomy" id="523843"/>
    <lineage>
        <taxon>Archaea</taxon>
        <taxon>Methanobacteriati</taxon>
        <taxon>Methanobacteriota</taxon>
        <taxon>Stenosarchaea group</taxon>
        <taxon>Methanomicrobia</taxon>
        <taxon>Methanosarcinales</taxon>
        <taxon>Methanosarcinaceae</taxon>
        <taxon>Methanohalophilus</taxon>
    </lineage>
</organism>
<evidence type="ECO:0000313" key="6">
    <source>
        <dbReference type="Proteomes" id="UP000185713"/>
    </source>
</evidence>
<evidence type="ECO:0000259" key="1">
    <source>
        <dbReference type="Pfam" id="PF01968"/>
    </source>
</evidence>
<evidence type="ECO:0000259" key="2">
    <source>
        <dbReference type="Pfam" id="PF05378"/>
    </source>
</evidence>
<keyword evidence="7" id="KW-1185">Reference proteome</keyword>